<dbReference type="RefSeq" id="WP_156041626.1">
    <property type="nucleotide sequence ID" value="NZ_ASRX01000116.1"/>
</dbReference>
<dbReference type="EMBL" id="ASRX01000116">
    <property type="protein sequence ID" value="EYF00318.1"/>
    <property type="molecule type" value="Genomic_DNA"/>
</dbReference>
<sequence>MRRSLLSLLLVPLALIPACECGSEGTNPSSTGSGAAGGAGGAGGGGSTSTGLFDAGACNSDTACDGGVCVNGACCDADLACGDACCSDGQLCSFQQCQTPGAECTDSSECPDDHYCDFSLGDDGAGGAGGMGGSNGTGGAGGMGGACTGGVATLTGRCLPRPPLCPNGQDPDPDNLTCVAACQVVPANTTFEATLKYAWGGQTTAPFATDVMMSPIVIQLDDDDCDGKITERDIPEIVFSTFANGAYTGAGVLHAISVVEGVLVEKWATPGIVNATKHIAAGNIDGLPGNEVVACGSDGTARAFRGDGTPLWTSAAMPCFMPSIADLDADGTVEVIVEGGILDGATGALEASFSAPLATSFVVSDIDLDGQLDVVTASQAFHADGTLFIDTAVSNQSFFYGTSDWKSPWPAVGDLDGDGTPEVVVVDNPNHTLHVWQADAGAPGGFRIVRDPVDINGPIPPSACAAGSWGNTHGGGPPTIADFNGDGFPDVAMAGGVGYVVFDGRELTDPAVLGPDTLIWIKPTVDCSSASTGSTVFDFNGDGRAEVVYSDQQRMRIYDGPTGDVLFQTCNTTATLIENPVIADVDNDGHADIVVISNAYGSNSAGIQCNDGVANGQSGVRVFGDPAGAWVRTRRVWNEHAYHITNVAEDGSIPQLEAQNYLTPGLNNFRQNKQPGSEFAAPDAVVSIAPQCTGAYALAATVRNIGEAPLPAGVTVGFYAGAPGSGTPLGSGVTTRALYPAEAEVVVLPGVDPAIQSGTVYAIVDDGSPPHPLWTECRTDNNTSAAISGRCSTVE</sequence>
<proteinExistence type="predicted"/>
<gene>
    <name evidence="3" type="ORF">CAP_0930</name>
</gene>
<dbReference type="PANTHER" id="PTHR46580:SF2">
    <property type="entry name" value="MAM DOMAIN-CONTAINING PROTEIN"/>
    <property type="match status" value="1"/>
</dbReference>
<dbReference type="InterPro" id="IPR018247">
    <property type="entry name" value="EF_Hand_1_Ca_BS"/>
</dbReference>
<dbReference type="STRING" id="1192034.CAP_0930"/>
<feature type="chain" id="PRO_5001496015" evidence="2">
    <location>
        <begin position="23"/>
        <end position="795"/>
    </location>
</feature>
<dbReference type="Gene3D" id="2.60.40.10">
    <property type="entry name" value="Immunoglobulins"/>
    <property type="match status" value="1"/>
</dbReference>
<dbReference type="InterPro" id="IPR013517">
    <property type="entry name" value="FG-GAP"/>
</dbReference>
<dbReference type="PANTHER" id="PTHR46580">
    <property type="entry name" value="SENSOR KINASE-RELATED"/>
    <property type="match status" value="1"/>
</dbReference>
<dbReference type="InterPro" id="IPR013783">
    <property type="entry name" value="Ig-like_fold"/>
</dbReference>
<evidence type="ECO:0000256" key="1">
    <source>
        <dbReference type="ARBA" id="ARBA00022729"/>
    </source>
</evidence>
<reference evidence="3 4" key="1">
    <citation type="submission" date="2013-05" db="EMBL/GenBank/DDBJ databases">
        <title>Genome assembly of Chondromyces apiculatus DSM 436.</title>
        <authorList>
            <person name="Sharma G."/>
            <person name="Khatri I."/>
            <person name="Kaur C."/>
            <person name="Mayilraj S."/>
            <person name="Subramanian S."/>
        </authorList>
    </citation>
    <scope>NUCLEOTIDE SEQUENCE [LARGE SCALE GENOMIC DNA]</scope>
    <source>
        <strain evidence="3 4">DSM 436</strain>
    </source>
</reference>
<keyword evidence="1 2" id="KW-0732">Signal</keyword>
<protein>
    <submittedName>
        <fullName evidence="3">Uncharacterized protein</fullName>
    </submittedName>
</protein>
<feature type="signal peptide" evidence="2">
    <location>
        <begin position="1"/>
        <end position="22"/>
    </location>
</feature>
<organism evidence="3 4">
    <name type="scientific">Chondromyces apiculatus DSM 436</name>
    <dbReference type="NCBI Taxonomy" id="1192034"/>
    <lineage>
        <taxon>Bacteria</taxon>
        <taxon>Pseudomonadati</taxon>
        <taxon>Myxococcota</taxon>
        <taxon>Polyangia</taxon>
        <taxon>Polyangiales</taxon>
        <taxon>Polyangiaceae</taxon>
        <taxon>Chondromyces</taxon>
    </lineage>
</organism>
<keyword evidence="4" id="KW-1185">Reference proteome</keyword>
<dbReference type="AlphaFoldDB" id="A0A017STI8"/>
<name>A0A017STI8_9BACT</name>
<dbReference type="Gene3D" id="2.130.10.130">
    <property type="entry name" value="Integrin alpha, N-terminal"/>
    <property type="match status" value="1"/>
</dbReference>
<dbReference type="OrthoDB" id="5380843at2"/>
<dbReference type="InterPro" id="IPR028994">
    <property type="entry name" value="Integrin_alpha_N"/>
</dbReference>
<evidence type="ECO:0000256" key="2">
    <source>
        <dbReference type="SAM" id="SignalP"/>
    </source>
</evidence>
<evidence type="ECO:0000313" key="3">
    <source>
        <dbReference type="EMBL" id="EYF00318.1"/>
    </source>
</evidence>
<dbReference type="Pfam" id="PF13517">
    <property type="entry name" value="FG-GAP_3"/>
    <property type="match status" value="2"/>
</dbReference>
<dbReference type="PROSITE" id="PS00018">
    <property type="entry name" value="EF_HAND_1"/>
    <property type="match status" value="1"/>
</dbReference>
<comment type="caution">
    <text evidence="3">The sequence shown here is derived from an EMBL/GenBank/DDBJ whole genome shotgun (WGS) entry which is preliminary data.</text>
</comment>
<dbReference type="SUPFAM" id="SSF69318">
    <property type="entry name" value="Integrin alpha N-terminal domain"/>
    <property type="match status" value="1"/>
</dbReference>
<dbReference type="eggNOG" id="COG1572">
    <property type="taxonomic scope" value="Bacteria"/>
</dbReference>
<dbReference type="Proteomes" id="UP000019678">
    <property type="component" value="Unassembled WGS sequence"/>
</dbReference>
<evidence type="ECO:0000313" key="4">
    <source>
        <dbReference type="Proteomes" id="UP000019678"/>
    </source>
</evidence>
<accession>A0A017STI8</accession>